<dbReference type="RefSeq" id="WP_259611694.1">
    <property type="nucleotide sequence ID" value="NZ_CP091139.2"/>
</dbReference>
<proteinExistence type="predicted"/>
<sequence length="48" mass="5010">MKIPADVAAGAERVRQAIAELVPAKSSSNRLIATWNLRVFAIASASSA</sequence>
<accession>A0ABY5NIZ1</accession>
<evidence type="ECO:0000313" key="2">
    <source>
        <dbReference type="Proteomes" id="UP001054811"/>
    </source>
</evidence>
<evidence type="ECO:0000313" key="1">
    <source>
        <dbReference type="EMBL" id="UUT35140.1"/>
    </source>
</evidence>
<gene>
    <name evidence="1" type="ORF">L2X98_33370</name>
</gene>
<dbReference type="EMBL" id="CP091139">
    <property type="protein sequence ID" value="UUT35140.1"/>
    <property type="molecule type" value="Genomic_DNA"/>
</dbReference>
<name>A0ABY5NIZ1_9MICO</name>
<dbReference type="Proteomes" id="UP001054811">
    <property type="component" value="Chromosome"/>
</dbReference>
<organism evidence="1 2">
    <name type="scientific">Microbacterium elymi</name>
    <dbReference type="NCBI Taxonomy" id="2909587"/>
    <lineage>
        <taxon>Bacteria</taxon>
        <taxon>Bacillati</taxon>
        <taxon>Actinomycetota</taxon>
        <taxon>Actinomycetes</taxon>
        <taxon>Micrococcales</taxon>
        <taxon>Microbacteriaceae</taxon>
        <taxon>Microbacterium</taxon>
    </lineage>
</organism>
<keyword evidence="2" id="KW-1185">Reference proteome</keyword>
<reference evidence="1" key="1">
    <citation type="submission" date="2022-01" db="EMBL/GenBank/DDBJ databases">
        <title>Microbacterium eymi and Microbacterium rhizovicinus sp. nov., isolated from the rhizospheric soil of Elymus tsukushiensis, a plant native to the Dokdo Islands, Republic of Korea.</title>
        <authorList>
            <person name="Hwang Y.J."/>
        </authorList>
    </citation>
    <scope>NUCLEOTIDE SEQUENCE</scope>
    <source>
        <strain evidence="1">KUDC0405</strain>
    </source>
</reference>
<protein>
    <submittedName>
        <fullName evidence="1">Uncharacterized protein</fullName>
    </submittedName>
</protein>